<evidence type="ECO:0000313" key="3">
    <source>
        <dbReference type="Proteomes" id="UP000028045"/>
    </source>
</evidence>
<evidence type="ECO:0000256" key="1">
    <source>
        <dbReference type="SAM" id="MobiDB-lite"/>
    </source>
</evidence>
<name>A0A084AV74_STACB</name>
<sequence length="535" mass="61262">MAASTTIVTDARWHGSWSNQTDRLLKYDAYFFDKICRDGARSVLAPTLVKQIVFDPKHYDRLFELVGEQRRLAESIFQVQWGHWWQFDLWRQEKRGVFDEDAAIRNFQESIGPDQAECDYVTVDMMKGHFRRETKRRREFQKRYLPLQTEEGFAAYAKAAQDCLAAHGCPKALHLQEDLTRQSKLASWMEYLVYCYCEVESSRMVLEDIKDLKERAWARLVESEVVLQTDTPEALANFTSPANHSQYDDEKRTTEELRDKAKDWFNRVETESQIPHDDFYPPSDQRIMAAKAIWDEKLVHLRWLESRRSLCEWFSGAYAMDAQAKDRWERRMRRLQWVQDQIVLVEAETELEAARAMTDEGSIGMTSADGAMEPPAATADNEATSTAELSNGDSGDISTDQSSAATGDGDNEPLAARSSRKREASGEPSGSKYRAKKANTTTTTSPSARDGQDEIAVSRASIVSSKTTTTPPPPPRTLKRAAKQPAAVSQTRRSQRQAHLARPDYVDYPDVTSHDFAYDFETNRRRLRPQRIRRG</sequence>
<reference evidence="2 3" key="1">
    <citation type="journal article" date="2014" name="BMC Genomics">
        <title>Comparative genome sequencing reveals chemotype-specific gene clusters in the toxigenic black mold Stachybotrys.</title>
        <authorList>
            <person name="Semeiks J."/>
            <person name="Borek D."/>
            <person name="Otwinowski Z."/>
            <person name="Grishin N.V."/>
        </authorList>
    </citation>
    <scope>NUCLEOTIDE SEQUENCE [LARGE SCALE GENOMIC DNA]</scope>
    <source>
        <strain evidence="3">CBS 109288 / IBT 7711</strain>
    </source>
</reference>
<dbReference type="HOGENOM" id="CLU_038190_0_0_1"/>
<feature type="compositionally biased region" description="Polar residues" evidence="1">
    <location>
        <begin position="381"/>
        <end position="405"/>
    </location>
</feature>
<dbReference type="AlphaFoldDB" id="A0A084AV74"/>
<proteinExistence type="predicted"/>
<keyword evidence="3" id="KW-1185">Reference proteome</keyword>
<evidence type="ECO:0000313" key="2">
    <source>
        <dbReference type="EMBL" id="KEY69203.1"/>
    </source>
</evidence>
<feature type="compositionally biased region" description="Polar residues" evidence="1">
    <location>
        <begin position="438"/>
        <end position="447"/>
    </location>
</feature>
<dbReference type="Proteomes" id="UP000028045">
    <property type="component" value="Unassembled WGS sequence"/>
</dbReference>
<feature type="region of interest" description="Disordered" evidence="1">
    <location>
        <begin position="363"/>
        <end position="512"/>
    </location>
</feature>
<dbReference type="OrthoDB" id="5419928at2759"/>
<gene>
    <name evidence="2" type="ORF">S7711_01659</name>
</gene>
<organism evidence="2 3">
    <name type="scientific">Stachybotrys chartarum (strain CBS 109288 / IBT 7711)</name>
    <name type="common">Toxic black mold</name>
    <name type="synonym">Stilbospora chartarum</name>
    <dbReference type="NCBI Taxonomy" id="1280523"/>
    <lineage>
        <taxon>Eukaryota</taxon>
        <taxon>Fungi</taxon>
        <taxon>Dikarya</taxon>
        <taxon>Ascomycota</taxon>
        <taxon>Pezizomycotina</taxon>
        <taxon>Sordariomycetes</taxon>
        <taxon>Hypocreomycetidae</taxon>
        <taxon>Hypocreales</taxon>
        <taxon>Stachybotryaceae</taxon>
        <taxon>Stachybotrys</taxon>
    </lineage>
</organism>
<dbReference type="EMBL" id="KL648534">
    <property type="protein sequence ID" value="KEY69203.1"/>
    <property type="molecule type" value="Genomic_DNA"/>
</dbReference>
<protein>
    <submittedName>
        <fullName evidence="2">Uncharacterized protein</fullName>
    </submittedName>
</protein>
<accession>A0A084AV74</accession>